<dbReference type="InterPro" id="IPR041492">
    <property type="entry name" value="HAD_2"/>
</dbReference>
<evidence type="ECO:0000313" key="6">
    <source>
        <dbReference type="EMBL" id="SHO67210.1"/>
    </source>
</evidence>
<dbReference type="EMBL" id="FRXO01000011">
    <property type="protein sequence ID" value="SHO67210.1"/>
    <property type="molecule type" value="Genomic_DNA"/>
</dbReference>
<evidence type="ECO:0000313" key="7">
    <source>
        <dbReference type="Proteomes" id="UP000186406"/>
    </source>
</evidence>
<dbReference type="PANTHER" id="PTHR43434">
    <property type="entry name" value="PHOSPHOGLYCOLATE PHOSPHATASE"/>
    <property type="match status" value="1"/>
</dbReference>
<dbReference type="NCBIfam" id="TIGR01549">
    <property type="entry name" value="HAD-SF-IA-v1"/>
    <property type="match status" value="1"/>
</dbReference>
<feature type="region of interest" description="Disordered" evidence="5">
    <location>
        <begin position="1"/>
        <end position="21"/>
    </location>
</feature>
<dbReference type="InterPro" id="IPR006439">
    <property type="entry name" value="HAD-SF_hydro_IA"/>
</dbReference>
<dbReference type="STRING" id="1123029.SAMN02745172_03883"/>
<comment type="catalytic activity">
    <reaction evidence="1">
        <text>2-phosphoglycolate + H2O = glycolate + phosphate</text>
        <dbReference type="Rhea" id="RHEA:14369"/>
        <dbReference type="ChEBI" id="CHEBI:15377"/>
        <dbReference type="ChEBI" id="CHEBI:29805"/>
        <dbReference type="ChEBI" id="CHEBI:43474"/>
        <dbReference type="ChEBI" id="CHEBI:58033"/>
        <dbReference type="EC" id="3.1.3.18"/>
    </reaction>
</comment>
<name>A0A1M7ZQL8_9HYPH</name>
<dbReference type="PANTHER" id="PTHR43434:SF1">
    <property type="entry name" value="PHOSPHOGLYCOLATE PHOSPHATASE"/>
    <property type="match status" value="1"/>
</dbReference>
<dbReference type="GO" id="GO:0005829">
    <property type="term" value="C:cytosol"/>
    <property type="evidence" value="ECO:0007669"/>
    <property type="project" value="TreeGrafter"/>
</dbReference>
<evidence type="ECO:0000256" key="5">
    <source>
        <dbReference type="SAM" id="MobiDB-lite"/>
    </source>
</evidence>
<accession>A0A1M7ZQL8</accession>
<dbReference type="InterPro" id="IPR050155">
    <property type="entry name" value="HAD-like_hydrolase_sf"/>
</dbReference>
<dbReference type="Proteomes" id="UP000186406">
    <property type="component" value="Unassembled WGS sequence"/>
</dbReference>
<dbReference type="GO" id="GO:0006281">
    <property type="term" value="P:DNA repair"/>
    <property type="evidence" value="ECO:0007669"/>
    <property type="project" value="TreeGrafter"/>
</dbReference>
<dbReference type="Gene3D" id="3.40.50.1000">
    <property type="entry name" value="HAD superfamily/HAD-like"/>
    <property type="match status" value="1"/>
</dbReference>
<comment type="pathway">
    <text evidence="2">Organic acid metabolism; glycolate biosynthesis; glycolate from 2-phosphoglycolate: step 1/1.</text>
</comment>
<dbReference type="GO" id="GO:0008967">
    <property type="term" value="F:phosphoglycolate phosphatase activity"/>
    <property type="evidence" value="ECO:0007669"/>
    <property type="project" value="UniProtKB-EC"/>
</dbReference>
<sequence length="249" mass="26572">MSDPASREERESLPLTAERPAPLDGGATYSALIFDLDGTLINSAPDIAASVNRYFAAQGWPQLETDYVEGFIGNGPRRLLLDMMLDLGLPSDDETVAAAVDGYIRHYTERPADLTRFYDHVREDLVALRAAGFRLGICTNKPHALTQSILAILGLDTLFDVALGADAVPACKPDPRHLIAVAEAMGLEDGSWAYVGDTGVDQRTAAAAGVPFFVVPWGGGALVGVSASQRLTRLRDLMQHGPRIAAAGE</sequence>
<evidence type="ECO:0000256" key="1">
    <source>
        <dbReference type="ARBA" id="ARBA00000830"/>
    </source>
</evidence>
<evidence type="ECO:0000256" key="3">
    <source>
        <dbReference type="ARBA" id="ARBA00006171"/>
    </source>
</evidence>
<evidence type="ECO:0000256" key="2">
    <source>
        <dbReference type="ARBA" id="ARBA00004818"/>
    </source>
</evidence>
<dbReference type="AlphaFoldDB" id="A0A1M7ZQL8"/>
<dbReference type="OrthoDB" id="9793014at2"/>
<gene>
    <name evidence="6" type="ORF">SAMN02745172_03883</name>
</gene>
<protein>
    <recommendedName>
        <fullName evidence="4">phosphoglycolate phosphatase</fullName>
        <ecNumber evidence="4">3.1.3.18</ecNumber>
    </recommendedName>
</protein>
<dbReference type="SFLD" id="SFLDS00003">
    <property type="entry name" value="Haloacid_Dehalogenase"/>
    <property type="match status" value="1"/>
</dbReference>
<dbReference type="EC" id="3.1.3.18" evidence="4"/>
<proteinExistence type="inferred from homology"/>
<dbReference type="PRINTS" id="PR00413">
    <property type="entry name" value="HADHALOGNASE"/>
</dbReference>
<dbReference type="InterPro" id="IPR023198">
    <property type="entry name" value="PGP-like_dom2"/>
</dbReference>
<dbReference type="InterPro" id="IPR023214">
    <property type="entry name" value="HAD_sf"/>
</dbReference>
<evidence type="ECO:0000256" key="4">
    <source>
        <dbReference type="ARBA" id="ARBA00013078"/>
    </source>
</evidence>
<reference evidence="6 7" key="1">
    <citation type="submission" date="2016-12" db="EMBL/GenBank/DDBJ databases">
        <authorList>
            <person name="Song W.-J."/>
            <person name="Kurnit D.M."/>
        </authorList>
    </citation>
    <scope>NUCLEOTIDE SEQUENCE [LARGE SCALE GENOMIC DNA]</scope>
    <source>
        <strain evidence="6 7">DSM 19599</strain>
    </source>
</reference>
<organism evidence="6 7">
    <name type="scientific">Pseudoxanthobacter soli DSM 19599</name>
    <dbReference type="NCBI Taxonomy" id="1123029"/>
    <lineage>
        <taxon>Bacteria</taxon>
        <taxon>Pseudomonadati</taxon>
        <taxon>Pseudomonadota</taxon>
        <taxon>Alphaproteobacteria</taxon>
        <taxon>Hyphomicrobiales</taxon>
        <taxon>Segnochrobactraceae</taxon>
        <taxon>Pseudoxanthobacter</taxon>
    </lineage>
</organism>
<feature type="compositionally biased region" description="Basic and acidic residues" evidence="5">
    <location>
        <begin position="1"/>
        <end position="12"/>
    </location>
</feature>
<dbReference type="Pfam" id="PF13419">
    <property type="entry name" value="HAD_2"/>
    <property type="match status" value="1"/>
</dbReference>
<dbReference type="SUPFAM" id="SSF56784">
    <property type="entry name" value="HAD-like"/>
    <property type="match status" value="1"/>
</dbReference>
<dbReference type="InterPro" id="IPR036412">
    <property type="entry name" value="HAD-like_sf"/>
</dbReference>
<dbReference type="SFLD" id="SFLDG01129">
    <property type="entry name" value="C1.5:_HAD__Beta-PGM__Phosphata"/>
    <property type="match status" value="1"/>
</dbReference>
<keyword evidence="7" id="KW-1185">Reference proteome</keyword>
<dbReference type="Gene3D" id="1.10.150.240">
    <property type="entry name" value="Putative phosphatase, domain 2"/>
    <property type="match status" value="1"/>
</dbReference>
<comment type="similarity">
    <text evidence="3">Belongs to the HAD-like hydrolase superfamily. CbbY/CbbZ/Gph/YieH family.</text>
</comment>